<gene>
    <name evidence="1" type="ORF">TIFTF001_039592</name>
</gene>
<dbReference type="AlphaFoldDB" id="A0AA88JFB0"/>
<name>A0AA88JFB0_FICCA</name>
<evidence type="ECO:0000313" key="1">
    <source>
        <dbReference type="EMBL" id="GMN70552.1"/>
    </source>
</evidence>
<protein>
    <submittedName>
        <fullName evidence="1">Uncharacterized protein</fullName>
    </submittedName>
</protein>
<accession>A0AA88JFB0</accession>
<organism evidence="1 2">
    <name type="scientific">Ficus carica</name>
    <name type="common">Common fig</name>
    <dbReference type="NCBI Taxonomy" id="3494"/>
    <lineage>
        <taxon>Eukaryota</taxon>
        <taxon>Viridiplantae</taxon>
        <taxon>Streptophyta</taxon>
        <taxon>Embryophyta</taxon>
        <taxon>Tracheophyta</taxon>
        <taxon>Spermatophyta</taxon>
        <taxon>Magnoliopsida</taxon>
        <taxon>eudicotyledons</taxon>
        <taxon>Gunneridae</taxon>
        <taxon>Pentapetalae</taxon>
        <taxon>rosids</taxon>
        <taxon>fabids</taxon>
        <taxon>Rosales</taxon>
        <taxon>Moraceae</taxon>
        <taxon>Ficeae</taxon>
        <taxon>Ficus</taxon>
    </lineage>
</organism>
<proteinExistence type="predicted"/>
<dbReference type="Proteomes" id="UP001187192">
    <property type="component" value="Unassembled WGS sequence"/>
</dbReference>
<comment type="caution">
    <text evidence="1">The sequence shown here is derived from an EMBL/GenBank/DDBJ whole genome shotgun (WGS) entry which is preliminary data.</text>
</comment>
<dbReference type="EMBL" id="BTGU01001177">
    <property type="protein sequence ID" value="GMN70552.1"/>
    <property type="molecule type" value="Genomic_DNA"/>
</dbReference>
<sequence>MSMIATFVAIITRDRSRTSATTVTRDLSIAVVKIVTVFGTPNFFRHLRLTPPAGVVPRRSEYTVKVRRDKGDERAMRSLLGMEVTAELGGMCFSEIEEGKGHGFDGTFRLSTLAMTVIFLPVAFPILVDFHFVLVNLCIDLDLGDLLVLLDLWLCREFSDLYDLRSWLPIDRQFPSGWGFVKQSLVHVCFWRVEVLSCFRASDLCRFHCASVVYTDG</sequence>
<reference evidence="1" key="1">
    <citation type="submission" date="2023-07" db="EMBL/GenBank/DDBJ databases">
        <title>draft genome sequence of fig (Ficus carica).</title>
        <authorList>
            <person name="Takahashi T."/>
            <person name="Nishimura K."/>
        </authorList>
    </citation>
    <scope>NUCLEOTIDE SEQUENCE</scope>
</reference>
<evidence type="ECO:0000313" key="2">
    <source>
        <dbReference type="Proteomes" id="UP001187192"/>
    </source>
</evidence>
<keyword evidence="2" id="KW-1185">Reference proteome</keyword>